<proteinExistence type="predicted"/>
<evidence type="ECO:0000313" key="1">
    <source>
        <dbReference type="EMBL" id="EFN69152.1"/>
    </source>
</evidence>
<dbReference type="AlphaFoldDB" id="E2ABQ0"/>
<protein>
    <submittedName>
        <fullName evidence="1">Uncharacterized protein</fullName>
    </submittedName>
</protein>
<name>E2ABQ0_CAMFO</name>
<dbReference type="InParanoid" id="E2ABQ0"/>
<dbReference type="Proteomes" id="UP000000311">
    <property type="component" value="Unassembled WGS sequence"/>
</dbReference>
<gene>
    <name evidence="1" type="ORF">EAG_14410</name>
</gene>
<sequence>MPHIRTGCAVVDATVGASLYRHDNEFPGVYDHATSSNPPLPFQSSRVVHPYACVAVRHIGTLYPHFDFAPCSGIENVETGEPHLRYNVSSTYR</sequence>
<accession>E2ABQ0</accession>
<organism evidence="2">
    <name type="scientific">Camponotus floridanus</name>
    <name type="common">Florida carpenter ant</name>
    <dbReference type="NCBI Taxonomy" id="104421"/>
    <lineage>
        <taxon>Eukaryota</taxon>
        <taxon>Metazoa</taxon>
        <taxon>Ecdysozoa</taxon>
        <taxon>Arthropoda</taxon>
        <taxon>Hexapoda</taxon>
        <taxon>Insecta</taxon>
        <taxon>Pterygota</taxon>
        <taxon>Neoptera</taxon>
        <taxon>Endopterygota</taxon>
        <taxon>Hymenoptera</taxon>
        <taxon>Apocrita</taxon>
        <taxon>Aculeata</taxon>
        <taxon>Formicoidea</taxon>
        <taxon>Formicidae</taxon>
        <taxon>Formicinae</taxon>
        <taxon>Camponotus</taxon>
    </lineage>
</organism>
<keyword evidence="2" id="KW-1185">Reference proteome</keyword>
<dbReference type="EMBL" id="GL438334">
    <property type="protein sequence ID" value="EFN69152.1"/>
    <property type="molecule type" value="Genomic_DNA"/>
</dbReference>
<reference evidence="1 2" key="1">
    <citation type="journal article" date="2010" name="Science">
        <title>Genomic comparison of the ants Camponotus floridanus and Harpegnathos saltator.</title>
        <authorList>
            <person name="Bonasio R."/>
            <person name="Zhang G."/>
            <person name="Ye C."/>
            <person name="Mutti N.S."/>
            <person name="Fang X."/>
            <person name="Qin N."/>
            <person name="Donahue G."/>
            <person name="Yang P."/>
            <person name="Li Q."/>
            <person name="Li C."/>
            <person name="Zhang P."/>
            <person name="Huang Z."/>
            <person name="Berger S.L."/>
            <person name="Reinberg D."/>
            <person name="Wang J."/>
            <person name="Liebig J."/>
        </authorList>
    </citation>
    <scope>NUCLEOTIDE SEQUENCE [LARGE SCALE GENOMIC DNA]</scope>
    <source>
        <strain evidence="2">C129</strain>
    </source>
</reference>
<evidence type="ECO:0000313" key="2">
    <source>
        <dbReference type="Proteomes" id="UP000000311"/>
    </source>
</evidence>